<dbReference type="Pfam" id="PF03328">
    <property type="entry name" value="HpcH_HpaI"/>
    <property type="match status" value="1"/>
</dbReference>
<feature type="binding site" evidence="6">
    <location>
        <position position="203"/>
    </location>
    <ligand>
        <name>Mg(2+)</name>
        <dbReference type="ChEBI" id="CHEBI:18420"/>
    </ligand>
</feature>
<evidence type="ECO:0000256" key="5">
    <source>
        <dbReference type="PIRSR" id="PIRSR015582-1"/>
    </source>
</evidence>
<dbReference type="SUPFAM" id="SSF51621">
    <property type="entry name" value="Phosphoenolpyruvate/pyruvate domain"/>
    <property type="match status" value="1"/>
</dbReference>
<dbReference type="GO" id="GO:0000287">
    <property type="term" value="F:magnesium ion binding"/>
    <property type="evidence" value="ECO:0007669"/>
    <property type="project" value="TreeGrafter"/>
</dbReference>
<organism evidence="8 9">
    <name type="scientific">Ciceribacter naphthalenivorans</name>
    <dbReference type="NCBI Taxonomy" id="1118451"/>
    <lineage>
        <taxon>Bacteria</taxon>
        <taxon>Pseudomonadati</taxon>
        <taxon>Pseudomonadota</taxon>
        <taxon>Alphaproteobacteria</taxon>
        <taxon>Hyphomicrobiales</taxon>
        <taxon>Rhizobiaceae</taxon>
        <taxon>Ciceribacter</taxon>
    </lineage>
</organism>
<dbReference type="InterPro" id="IPR011206">
    <property type="entry name" value="Citrate_lyase_beta/mcl1/mcl2"/>
</dbReference>
<feature type="binding site" evidence="6">
    <location>
        <position position="172"/>
    </location>
    <ligand>
        <name>Mg(2+)</name>
        <dbReference type="ChEBI" id="CHEBI:18420"/>
    </ligand>
</feature>
<dbReference type="AlphaFoldDB" id="A0A512HK43"/>
<comment type="similarity">
    <text evidence="2">Belongs to the HpcH/HpaI aldolase family.</text>
</comment>
<keyword evidence="8" id="KW-0456">Lyase</keyword>
<evidence type="ECO:0000256" key="2">
    <source>
        <dbReference type="ARBA" id="ARBA00005568"/>
    </source>
</evidence>
<comment type="caution">
    <text evidence="8">The sequence shown here is derived from an EMBL/GenBank/DDBJ whole genome shotgun (WGS) entry which is preliminary data.</text>
</comment>
<evidence type="ECO:0000313" key="8">
    <source>
        <dbReference type="EMBL" id="GEO85823.1"/>
    </source>
</evidence>
<dbReference type="Proteomes" id="UP000321717">
    <property type="component" value="Unassembled WGS sequence"/>
</dbReference>
<accession>A0A512HK43</accession>
<dbReference type="PANTHER" id="PTHR32308">
    <property type="entry name" value="LYASE BETA SUBUNIT, PUTATIVE (AFU_ORTHOLOGUE AFUA_4G13030)-RELATED"/>
    <property type="match status" value="1"/>
</dbReference>
<dbReference type="PIRSF" id="PIRSF015582">
    <property type="entry name" value="Cit_lyase_B"/>
    <property type="match status" value="1"/>
</dbReference>
<feature type="domain" description="HpcH/HpaI aldolase/citrate lyase" evidence="7">
    <location>
        <begin position="53"/>
        <end position="271"/>
    </location>
</feature>
<evidence type="ECO:0000313" key="9">
    <source>
        <dbReference type="Proteomes" id="UP000321717"/>
    </source>
</evidence>
<evidence type="ECO:0000256" key="4">
    <source>
        <dbReference type="ARBA" id="ARBA00022842"/>
    </source>
</evidence>
<comment type="cofactor">
    <cofactor evidence="1">
        <name>Mg(2+)</name>
        <dbReference type="ChEBI" id="CHEBI:18420"/>
    </cofactor>
</comment>
<feature type="binding site" evidence="5">
    <location>
        <position position="172"/>
    </location>
    <ligand>
        <name>substrate</name>
    </ligand>
</feature>
<evidence type="ECO:0000256" key="1">
    <source>
        <dbReference type="ARBA" id="ARBA00001946"/>
    </source>
</evidence>
<dbReference type="GO" id="GO:0006107">
    <property type="term" value="P:oxaloacetate metabolic process"/>
    <property type="evidence" value="ECO:0007669"/>
    <property type="project" value="TreeGrafter"/>
</dbReference>
<evidence type="ECO:0000256" key="6">
    <source>
        <dbReference type="PIRSR" id="PIRSR015582-2"/>
    </source>
</evidence>
<keyword evidence="9" id="KW-1185">Reference proteome</keyword>
<protein>
    <submittedName>
        <fullName evidence="8">CoA ester lyase</fullName>
    </submittedName>
</protein>
<dbReference type="InterPro" id="IPR005000">
    <property type="entry name" value="Aldolase/citrate-lyase_domain"/>
</dbReference>
<dbReference type="InterPro" id="IPR015813">
    <property type="entry name" value="Pyrv/PenolPyrv_kinase-like_dom"/>
</dbReference>
<dbReference type="Gene3D" id="3.20.20.60">
    <property type="entry name" value="Phosphoenolpyruvate-binding domains"/>
    <property type="match status" value="1"/>
</dbReference>
<proteinExistence type="inferred from homology"/>
<name>A0A512HK43_9HYPH</name>
<dbReference type="GO" id="GO:0016829">
    <property type="term" value="F:lyase activity"/>
    <property type="evidence" value="ECO:0007669"/>
    <property type="project" value="UniProtKB-KW"/>
</dbReference>
<evidence type="ECO:0000256" key="3">
    <source>
        <dbReference type="ARBA" id="ARBA00022723"/>
    </source>
</evidence>
<gene>
    <name evidence="8" type="primary">citE</name>
    <name evidence="8" type="ORF">RNA01_27550</name>
</gene>
<feature type="binding site" evidence="5">
    <location>
        <position position="114"/>
    </location>
    <ligand>
        <name>substrate</name>
    </ligand>
</feature>
<reference evidence="8 9" key="1">
    <citation type="submission" date="2019-07" db="EMBL/GenBank/DDBJ databases">
        <title>Whole genome shotgun sequence of Rhizobium naphthalenivorans NBRC 107585.</title>
        <authorList>
            <person name="Hosoyama A."/>
            <person name="Uohara A."/>
            <person name="Ohji S."/>
            <person name="Ichikawa N."/>
        </authorList>
    </citation>
    <scope>NUCLEOTIDE SEQUENCE [LARGE SCALE GENOMIC DNA]</scope>
    <source>
        <strain evidence="8 9">NBRC 107585</strain>
    </source>
</reference>
<evidence type="ECO:0000259" key="7">
    <source>
        <dbReference type="Pfam" id="PF03328"/>
    </source>
</evidence>
<dbReference type="InterPro" id="IPR040442">
    <property type="entry name" value="Pyrv_kinase-like_dom_sf"/>
</dbReference>
<dbReference type="PANTHER" id="PTHR32308:SF10">
    <property type="entry name" value="CITRATE LYASE SUBUNIT BETA"/>
    <property type="match status" value="1"/>
</dbReference>
<keyword evidence="4 6" id="KW-0460">Magnesium</keyword>
<sequence>MHDGNPFLHTKVVLLPVECKGFAGNVALRGGRKLGRSFVMKSINSHHPARLRRSVLSVPAINARALEKAHGLACDAVIFDLEDSVAPEKKAEARENLRRFFAETPLSGREAIIRVNGLDTEFFAEDMAAVIACRPDAVLLPKVDGPDDIQHVADLLAESDATESLRIWAMIETPRGVLNAAAIAGSGRTAGGLLDCFVVGLNDLRKETGVLPEPGRTYLVPFLMQVILAARAYGLDAIDSVSNEFRVLDAYETECAQGRAMGFDGKMLIHPAQIDGANRHFGFSAEAKAEAKAIVAAFADPATAGLNVINLDGHMVERLHLDQAERLLAKAQVIQEREGKTA</sequence>
<dbReference type="EMBL" id="BJZP01000013">
    <property type="protein sequence ID" value="GEO85823.1"/>
    <property type="molecule type" value="Genomic_DNA"/>
</dbReference>
<keyword evidence="3 6" id="KW-0479">Metal-binding</keyword>